<dbReference type="Proteomes" id="UP000179252">
    <property type="component" value="Unassembled WGS sequence"/>
</dbReference>
<evidence type="ECO:0000313" key="3">
    <source>
        <dbReference type="Proteomes" id="UP000179252"/>
    </source>
</evidence>
<evidence type="ECO:0000256" key="1">
    <source>
        <dbReference type="SAM" id="Phobius"/>
    </source>
</evidence>
<comment type="caution">
    <text evidence="2">The sequence shown here is derived from an EMBL/GenBank/DDBJ whole genome shotgun (WGS) entry which is preliminary data.</text>
</comment>
<name>A0A1F5FTW8_9BACT</name>
<dbReference type="Pfam" id="PF18900">
    <property type="entry name" value="DUF5656"/>
    <property type="match status" value="1"/>
</dbReference>
<feature type="transmembrane region" description="Helical" evidence="1">
    <location>
        <begin position="134"/>
        <end position="155"/>
    </location>
</feature>
<feature type="transmembrane region" description="Helical" evidence="1">
    <location>
        <begin position="21"/>
        <end position="39"/>
    </location>
</feature>
<protein>
    <submittedName>
        <fullName evidence="2">Uncharacterized protein</fullName>
    </submittedName>
</protein>
<gene>
    <name evidence="2" type="ORF">A2165_00550</name>
</gene>
<keyword evidence="1" id="KW-0472">Membrane</keyword>
<dbReference type="EMBL" id="MFAU01000062">
    <property type="protein sequence ID" value="OGD83050.1"/>
    <property type="molecule type" value="Genomic_DNA"/>
</dbReference>
<keyword evidence="1" id="KW-1133">Transmembrane helix</keyword>
<feature type="transmembrane region" description="Helical" evidence="1">
    <location>
        <begin position="219"/>
        <end position="236"/>
    </location>
</feature>
<feature type="transmembrane region" description="Helical" evidence="1">
    <location>
        <begin position="72"/>
        <end position="95"/>
    </location>
</feature>
<feature type="transmembrane region" description="Helical" evidence="1">
    <location>
        <begin position="101"/>
        <end position="122"/>
    </location>
</feature>
<keyword evidence="1" id="KW-0812">Transmembrane</keyword>
<feature type="transmembrane region" description="Helical" evidence="1">
    <location>
        <begin position="45"/>
        <end position="65"/>
    </location>
</feature>
<reference evidence="2 3" key="1">
    <citation type="journal article" date="2016" name="Nat. Commun.">
        <title>Thousands of microbial genomes shed light on interconnected biogeochemical processes in an aquifer system.</title>
        <authorList>
            <person name="Anantharaman K."/>
            <person name="Brown C.T."/>
            <person name="Hug L.A."/>
            <person name="Sharon I."/>
            <person name="Castelle C.J."/>
            <person name="Probst A.J."/>
            <person name="Thomas B.C."/>
            <person name="Singh A."/>
            <person name="Wilkins M.J."/>
            <person name="Karaoz U."/>
            <person name="Brodie E.L."/>
            <person name="Williams K.H."/>
            <person name="Hubbard S.S."/>
            <person name="Banfield J.F."/>
        </authorList>
    </citation>
    <scope>NUCLEOTIDE SEQUENCE [LARGE SCALE GENOMIC DNA]</scope>
</reference>
<feature type="transmembrane region" description="Helical" evidence="1">
    <location>
        <begin position="248"/>
        <end position="269"/>
    </location>
</feature>
<feature type="transmembrane region" description="Helical" evidence="1">
    <location>
        <begin position="193"/>
        <end position="213"/>
    </location>
</feature>
<evidence type="ECO:0000313" key="2">
    <source>
        <dbReference type="EMBL" id="OGD83050.1"/>
    </source>
</evidence>
<sequence length="271" mass="30502">MISFLKSIKKIASWEITKRQKLILMSVFLTAVLITTQTVSESLRFQTMGFLAVATVFLSIFALWGELSGVKYFLLILLPVFFVMGASLFYFLLPVRWLTRLPFACLFGISVYLLMLTSNIYNVAAIRTIALLRAAHAVGLLFSIVSAFFLANVLFSLHLPFYLIAAGSVLITFPLYLVGLWSYELEEYISRKVFIYSLIFALISAEIALVISFWPVVPINGGLALATLVYVLLGLAQFEFQEKLKPRVVWEHLSVAFVVFVIIVITTRWGG</sequence>
<proteinExistence type="predicted"/>
<dbReference type="AlphaFoldDB" id="A0A1F5FTW8"/>
<feature type="transmembrane region" description="Helical" evidence="1">
    <location>
        <begin position="161"/>
        <end position="181"/>
    </location>
</feature>
<accession>A0A1F5FTW8</accession>
<organism evidence="2 3">
    <name type="scientific">Candidatus Curtissbacteria bacterium RBG_13_40_7</name>
    <dbReference type="NCBI Taxonomy" id="1797706"/>
    <lineage>
        <taxon>Bacteria</taxon>
        <taxon>Candidatus Curtissiibacteriota</taxon>
    </lineage>
</organism>
<dbReference type="InterPro" id="IPR043715">
    <property type="entry name" value="DUF5656"/>
</dbReference>